<accession>A0ABS8TN17</accession>
<reference evidence="1 2" key="1">
    <citation type="journal article" date="2021" name="BMC Genomics">
        <title>Datura genome reveals duplications of psychoactive alkaloid biosynthetic genes and high mutation rate following tissue culture.</title>
        <authorList>
            <person name="Rajewski A."/>
            <person name="Carter-House D."/>
            <person name="Stajich J."/>
            <person name="Litt A."/>
        </authorList>
    </citation>
    <scope>NUCLEOTIDE SEQUENCE [LARGE SCALE GENOMIC DNA]</scope>
    <source>
        <strain evidence="1">AR-01</strain>
    </source>
</reference>
<proteinExistence type="predicted"/>
<dbReference type="Proteomes" id="UP000823775">
    <property type="component" value="Unassembled WGS sequence"/>
</dbReference>
<evidence type="ECO:0000313" key="1">
    <source>
        <dbReference type="EMBL" id="MCD7472311.1"/>
    </source>
</evidence>
<gene>
    <name evidence="1" type="ORF">HAX54_013379</name>
</gene>
<dbReference type="EMBL" id="JACEIK010001807">
    <property type="protein sequence ID" value="MCD7472311.1"/>
    <property type="molecule type" value="Genomic_DNA"/>
</dbReference>
<evidence type="ECO:0000313" key="2">
    <source>
        <dbReference type="Proteomes" id="UP000823775"/>
    </source>
</evidence>
<protein>
    <submittedName>
        <fullName evidence="1">Uncharacterized protein</fullName>
    </submittedName>
</protein>
<name>A0ABS8TN17_DATST</name>
<keyword evidence="2" id="KW-1185">Reference proteome</keyword>
<organism evidence="1 2">
    <name type="scientific">Datura stramonium</name>
    <name type="common">Jimsonweed</name>
    <name type="synonym">Common thornapple</name>
    <dbReference type="NCBI Taxonomy" id="4076"/>
    <lineage>
        <taxon>Eukaryota</taxon>
        <taxon>Viridiplantae</taxon>
        <taxon>Streptophyta</taxon>
        <taxon>Embryophyta</taxon>
        <taxon>Tracheophyta</taxon>
        <taxon>Spermatophyta</taxon>
        <taxon>Magnoliopsida</taxon>
        <taxon>eudicotyledons</taxon>
        <taxon>Gunneridae</taxon>
        <taxon>Pentapetalae</taxon>
        <taxon>asterids</taxon>
        <taxon>lamiids</taxon>
        <taxon>Solanales</taxon>
        <taxon>Solanaceae</taxon>
        <taxon>Solanoideae</taxon>
        <taxon>Datureae</taxon>
        <taxon>Datura</taxon>
    </lineage>
</organism>
<comment type="caution">
    <text evidence="1">The sequence shown here is derived from an EMBL/GenBank/DDBJ whole genome shotgun (WGS) entry which is preliminary data.</text>
</comment>
<sequence>MKRRDITRDLGKQSPIMMSLNVPIEGRETLSNSKNPIFLKLKETFSTIKNPLSYGGASEELIQRPQSIARWFIGRAVLRVVQWLWRYSLLFSTESLGSNLRDFSWYYRSVF</sequence>